<name>A0A2U7UCY4_9VIRU</name>
<dbReference type="GeneID" id="36842928"/>
<accession>A0A2U7UCY4</accession>
<dbReference type="KEGG" id="vg:36842928"/>
<sequence>MGANDSRSAVTMHVRAATDRSICGKGCSYCHNKAYIHVVANDGSGRFLLPLRERLPTVPRVVQRAPHKDVSLWQVRRVRHADTAAATAQKRRRQHHAGPGHCHGAPRWRQVSRDEQPAAVAPWPSSLGFASVLCDGEHKE</sequence>
<proteinExistence type="predicted"/>
<dbReference type="RefSeq" id="YP_009482218.1">
    <property type="nucleotide sequence ID" value="NC_037666.1"/>
</dbReference>
<dbReference type="Proteomes" id="UP000249287">
    <property type="component" value="Segment"/>
</dbReference>
<feature type="compositionally biased region" description="Basic residues" evidence="1">
    <location>
        <begin position="89"/>
        <end position="98"/>
    </location>
</feature>
<protein>
    <submittedName>
        <fullName evidence="2">Uncharacterized protein</fullName>
    </submittedName>
</protein>
<feature type="region of interest" description="Disordered" evidence="1">
    <location>
        <begin position="83"/>
        <end position="119"/>
    </location>
</feature>
<evidence type="ECO:0000256" key="1">
    <source>
        <dbReference type="SAM" id="MobiDB-lite"/>
    </source>
</evidence>
<evidence type="ECO:0000313" key="2">
    <source>
        <dbReference type="EMBL" id="AVK76215.1"/>
    </source>
</evidence>
<organism evidence="2">
    <name type="scientific">Pandoravirus neocaledonia</name>
    <dbReference type="NCBI Taxonomy" id="2107708"/>
    <lineage>
        <taxon>Viruses</taxon>
        <taxon>Pandoravirus</taxon>
    </lineage>
</organism>
<gene>
    <name evidence="2" type="ORF">pneo_cds_608</name>
</gene>
<reference evidence="2" key="1">
    <citation type="journal article" date="2018" name="Nat. Commun.">
        <title>Diversity and evolution of the emerging Pandoraviridae family.</title>
        <authorList>
            <person name="Legendre M."/>
            <person name="Fabre E."/>
            <person name="Poirot O."/>
            <person name="Jeudy S."/>
            <person name="Lartigue A."/>
            <person name="Alempic J.M."/>
            <person name="Beucher L."/>
            <person name="Philippe N."/>
            <person name="Bertaux L."/>
            <person name="Christo-Foroux E."/>
            <person name="Labadie K."/>
            <person name="Coute Y."/>
            <person name="Abergel C."/>
            <person name="Claverie J.M."/>
        </authorList>
    </citation>
    <scope>NUCLEOTIDE SEQUENCE [LARGE SCALE GENOMIC DNA]</scope>
    <source>
        <strain evidence="2">Neocaledonia</strain>
    </source>
</reference>
<dbReference type="EMBL" id="MG011690">
    <property type="protein sequence ID" value="AVK76215.1"/>
    <property type="molecule type" value="Genomic_DNA"/>
</dbReference>